<proteinExistence type="predicted"/>
<reference evidence="3 4" key="1">
    <citation type="submission" date="2018-07" db="EMBL/GenBank/DDBJ databases">
        <title>Genome sequencing of oomycete isolates from Chile give support for New Zealand origin for Phytophthora kernoviae and make available the first Nothophytophthora sp. genome.</title>
        <authorList>
            <person name="Studholme D.J."/>
            <person name="Sanfuentes E."/>
            <person name="Panda P."/>
            <person name="Hill R."/>
            <person name="Sambles C."/>
            <person name="Grant M."/>
            <person name="Williams N.M."/>
            <person name="Mcdougal R.L."/>
        </authorList>
    </citation>
    <scope>NUCLEOTIDE SEQUENCE [LARGE SCALE GENOMIC DNA]</scope>
    <source>
        <strain evidence="1">Chile6</strain>
        <strain evidence="2">Chile7</strain>
    </source>
</reference>
<dbReference type="EMBL" id="MBDO02000617">
    <property type="protein sequence ID" value="RLN53454.1"/>
    <property type="molecule type" value="Genomic_DNA"/>
</dbReference>
<dbReference type="AlphaFoldDB" id="A0A3F2RD96"/>
<accession>A0A3F2RD96</accession>
<dbReference type="EMBL" id="MBAD02000811">
    <property type="protein sequence ID" value="RLN62523.1"/>
    <property type="molecule type" value="Genomic_DNA"/>
</dbReference>
<protein>
    <submittedName>
        <fullName evidence="1">Uncharacterized protein</fullName>
    </submittedName>
</protein>
<dbReference type="OrthoDB" id="123164at2759"/>
<dbReference type="Proteomes" id="UP000277300">
    <property type="component" value="Unassembled WGS sequence"/>
</dbReference>
<evidence type="ECO:0000313" key="1">
    <source>
        <dbReference type="EMBL" id="RLN53454.1"/>
    </source>
</evidence>
<evidence type="ECO:0000313" key="3">
    <source>
        <dbReference type="Proteomes" id="UP000277300"/>
    </source>
</evidence>
<sequence length="102" mass="12047">MHYQRRFRQAKAQQVFESTVMIPVYEELGAAFFVELDQLATPHEGWWYLGQVEDLFTMAQHIGGGRRFFTMRNEESSSMWSSSSNLQRALREIRDLKTNIKK</sequence>
<evidence type="ECO:0000313" key="4">
    <source>
        <dbReference type="Proteomes" id="UP000284657"/>
    </source>
</evidence>
<dbReference type="Proteomes" id="UP000284657">
    <property type="component" value="Unassembled WGS sequence"/>
</dbReference>
<organism evidence="1 3">
    <name type="scientific">Phytophthora kernoviae</name>
    <dbReference type="NCBI Taxonomy" id="325452"/>
    <lineage>
        <taxon>Eukaryota</taxon>
        <taxon>Sar</taxon>
        <taxon>Stramenopiles</taxon>
        <taxon>Oomycota</taxon>
        <taxon>Peronosporomycetes</taxon>
        <taxon>Peronosporales</taxon>
        <taxon>Peronosporaceae</taxon>
        <taxon>Phytophthora</taxon>
    </lineage>
</organism>
<name>A0A3F2RD96_9STRA</name>
<comment type="caution">
    <text evidence="1">The sequence shown here is derived from an EMBL/GenBank/DDBJ whole genome shotgun (WGS) entry which is preliminary data.</text>
</comment>
<evidence type="ECO:0000313" key="2">
    <source>
        <dbReference type="EMBL" id="RLN62523.1"/>
    </source>
</evidence>
<gene>
    <name evidence="2" type="ORF">BBJ29_008447</name>
    <name evidence="1" type="ORF">BBP00_00009310</name>
</gene>